<evidence type="ECO:0000256" key="4">
    <source>
        <dbReference type="ARBA" id="ARBA00022692"/>
    </source>
</evidence>
<dbReference type="EMBL" id="BFAV01000092">
    <property type="protein sequence ID" value="GBF33311.1"/>
    <property type="molecule type" value="Genomic_DNA"/>
</dbReference>
<name>A0A2L2XHH2_9FIRM</name>
<feature type="transmembrane region" description="Helical" evidence="7">
    <location>
        <begin position="275"/>
        <end position="299"/>
    </location>
</feature>
<evidence type="ECO:0000256" key="1">
    <source>
        <dbReference type="ARBA" id="ARBA00004651"/>
    </source>
</evidence>
<sequence length="432" mass="46518">MDWDRKAGPVSPDYMERRVVILMIKKIGENWQIYFSVLFVMTGLGVVGPILHDIQVYFKLESAARTSLVISVFAFTRLLLDIPSSFLTRRLNLEWVLCWGAVLVIAGSLITALAPDYSFLLLGRAVAGGGSALTIISAVVMLNKKADSQNRGSLLATYQAFLLGGVSLGPALGGLAAYAFNWRAAFWTGCLAGLLALACNIGLLRKPVNGESRPAVRDDGECGVQNINNNSRLERTFWIDVIAVNFVTFVLLFVLEGFNNTIIPLYGSRVLGLEPGVLGIILGAMAVVRFAVSLFGGVLSDKYGRGAILIPCLLVAGIGTMCLKFADTTAVFVIVAALFAFGRMGNNINLALLGDVTPPDRMGMMIGINRFFCDLGLVLGPWFLGMVVDIWGFEASGIVVGAAAWLMAFIVWKFFGLGIPGRQSTAGRVENE</sequence>
<keyword evidence="10" id="KW-1185">Reference proteome</keyword>
<organism evidence="9 10">
    <name type="scientific">Desulfocucumis palustris</name>
    <dbReference type="NCBI Taxonomy" id="1898651"/>
    <lineage>
        <taxon>Bacteria</taxon>
        <taxon>Bacillati</taxon>
        <taxon>Bacillota</taxon>
        <taxon>Clostridia</taxon>
        <taxon>Eubacteriales</taxon>
        <taxon>Desulfocucumaceae</taxon>
        <taxon>Desulfocucumis</taxon>
    </lineage>
</organism>
<evidence type="ECO:0000313" key="10">
    <source>
        <dbReference type="Proteomes" id="UP000239549"/>
    </source>
</evidence>
<dbReference type="InterPro" id="IPR020846">
    <property type="entry name" value="MFS_dom"/>
</dbReference>
<evidence type="ECO:0000313" key="9">
    <source>
        <dbReference type="EMBL" id="GBF33311.1"/>
    </source>
</evidence>
<proteinExistence type="predicted"/>
<evidence type="ECO:0000256" key="5">
    <source>
        <dbReference type="ARBA" id="ARBA00022989"/>
    </source>
</evidence>
<dbReference type="PANTHER" id="PTHR43124">
    <property type="entry name" value="PURINE EFFLUX PUMP PBUE"/>
    <property type="match status" value="1"/>
</dbReference>
<dbReference type="OrthoDB" id="9814001at2"/>
<reference evidence="10" key="1">
    <citation type="submission" date="2018-02" db="EMBL/GenBank/DDBJ databases">
        <title>Genome sequence of Desulfocucumis palustris strain NAW-5.</title>
        <authorList>
            <person name="Watanabe M."/>
            <person name="Kojima H."/>
            <person name="Fukui M."/>
        </authorList>
    </citation>
    <scope>NUCLEOTIDE SEQUENCE [LARGE SCALE GENOMIC DNA]</scope>
    <source>
        <strain evidence="10">NAW-5</strain>
    </source>
</reference>
<keyword evidence="3" id="KW-1003">Cell membrane</keyword>
<feature type="transmembrane region" description="Helical" evidence="7">
    <location>
        <begin position="154"/>
        <end position="178"/>
    </location>
</feature>
<dbReference type="InterPro" id="IPR011701">
    <property type="entry name" value="MFS"/>
</dbReference>
<evidence type="ECO:0000256" key="3">
    <source>
        <dbReference type="ARBA" id="ARBA00022475"/>
    </source>
</evidence>
<dbReference type="CDD" id="cd17325">
    <property type="entry name" value="MFS_MdtG_SLC18_like"/>
    <property type="match status" value="1"/>
</dbReference>
<dbReference type="InterPro" id="IPR036259">
    <property type="entry name" value="MFS_trans_sf"/>
</dbReference>
<dbReference type="GO" id="GO:0005886">
    <property type="term" value="C:plasma membrane"/>
    <property type="evidence" value="ECO:0007669"/>
    <property type="project" value="UniProtKB-SubCell"/>
</dbReference>
<dbReference type="PANTHER" id="PTHR43124:SF3">
    <property type="entry name" value="CHLORAMPHENICOL EFFLUX PUMP RV0191"/>
    <property type="match status" value="1"/>
</dbReference>
<dbReference type="Pfam" id="PF07690">
    <property type="entry name" value="MFS_1"/>
    <property type="match status" value="1"/>
</dbReference>
<comment type="caution">
    <text evidence="9">The sequence shown here is derived from an EMBL/GenBank/DDBJ whole genome shotgun (WGS) entry which is preliminary data.</text>
</comment>
<comment type="subcellular location">
    <subcellularLocation>
        <location evidence="1">Cell membrane</location>
        <topology evidence="1">Multi-pass membrane protein</topology>
    </subcellularLocation>
</comment>
<dbReference type="GO" id="GO:0022857">
    <property type="term" value="F:transmembrane transporter activity"/>
    <property type="evidence" value="ECO:0007669"/>
    <property type="project" value="InterPro"/>
</dbReference>
<feature type="transmembrane region" description="Helical" evidence="7">
    <location>
        <begin position="364"/>
        <end position="384"/>
    </location>
</feature>
<feature type="transmembrane region" description="Helical" evidence="7">
    <location>
        <begin position="237"/>
        <end position="255"/>
    </location>
</feature>
<dbReference type="SUPFAM" id="SSF103473">
    <property type="entry name" value="MFS general substrate transporter"/>
    <property type="match status" value="1"/>
</dbReference>
<feature type="transmembrane region" description="Helical" evidence="7">
    <location>
        <begin position="119"/>
        <end position="142"/>
    </location>
</feature>
<feature type="transmembrane region" description="Helical" evidence="7">
    <location>
        <begin position="332"/>
        <end position="352"/>
    </location>
</feature>
<feature type="transmembrane region" description="Helical" evidence="7">
    <location>
        <begin position="92"/>
        <end position="113"/>
    </location>
</feature>
<keyword evidence="6 7" id="KW-0472">Membrane</keyword>
<accession>A0A2L2XHH2</accession>
<dbReference type="InterPro" id="IPR050189">
    <property type="entry name" value="MFS_Efflux_Transporters"/>
</dbReference>
<dbReference type="Gene3D" id="1.20.1250.20">
    <property type="entry name" value="MFS general substrate transporter like domains"/>
    <property type="match status" value="2"/>
</dbReference>
<evidence type="ECO:0000256" key="6">
    <source>
        <dbReference type="ARBA" id="ARBA00023136"/>
    </source>
</evidence>
<feature type="transmembrane region" description="Helical" evidence="7">
    <location>
        <begin position="390"/>
        <end position="412"/>
    </location>
</feature>
<feature type="transmembrane region" description="Helical" evidence="7">
    <location>
        <begin position="184"/>
        <end position="204"/>
    </location>
</feature>
<keyword evidence="5 7" id="KW-1133">Transmembrane helix</keyword>
<keyword evidence="2" id="KW-0813">Transport</keyword>
<evidence type="ECO:0000256" key="7">
    <source>
        <dbReference type="SAM" id="Phobius"/>
    </source>
</evidence>
<feature type="transmembrane region" description="Helical" evidence="7">
    <location>
        <begin position="306"/>
        <end position="326"/>
    </location>
</feature>
<feature type="transmembrane region" description="Helical" evidence="7">
    <location>
        <begin position="33"/>
        <end position="51"/>
    </location>
</feature>
<feature type="transmembrane region" description="Helical" evidence="7">
    <location>
        <begin position="63"/>
        <end position="80"/>
    </location>
</feature>
<dbReference type="Proteomes" id="UP000239549">
    <property type="component" value="Unassembled WGS sequence"/>
</dbReference>
<dbReference type="PROSITE" id="PS50850">
    <property type="entry name" value="MFS"/>
    <property type="match status" value="1"/>
</dbReference>
<keyword evidence="4 7" id="KW-0812">Transmembrane</keyword>
<dbReference type="AlphaFoldDB" id="A0A2L2XHH2"/>
<feature type="domain" description="Major facilitator superfamily (MFS) profile" evidence="8">
    <location>
        <begin position="29"/>
        <end position="420"/>
    </location>
</feature>
<evidence type="ECO:0000256" key="2">
    <source>
        <dbReference type="ARBA" id="ARBA00022448"/>
    </source>
</evidence>
<evidence type="ECO:0000259" key="8">
    <source>
        <dbReference type="PROSITE" id="PS50850"/>
    </source>
</evidence>
<gene>
    <name evidence="9" type="ORF">DCCM_2410</name>
</gene>
<protein>
    <recommendedName>
        <fullName evidence="8">Major facilitator superfamily (MFS) profile domain-containing protein</fullName>
    </recommendedName>
</protein>